<dbReference type="RefSeq" id="WP_345000806.1">
    <property type="nucleotide sequence ID" value="NZ_BAAAXV010000009.1"/>
</dbReference>
<dbReference type="Pfam" id="PF02575">
    <property type="entry name" value="YbaB_DNA_bd"/>
    <property type="match status" value="1"/>
</dbReference>
<keyword evidence="2" id="KW-1185">Reference proteome</keyword>
<dbReference type="Gene3D" id="3.30.1310.10">
    <property type="entry name" value="Nucleoid-associated protein YbaB-like domain"/>
    <property type="match status" value="1"/>
</dbReference>
<protein>
    <submittedName>
        <fullName evidence="1">YbaB/EbfC family nucleoid-associated protein</fullName>
    </submittedName>
</protein>
<dbReference type="SUPFAM" id="SSF82607">
    <property type="entry name" value="YbaB-like"/>
    <property type="match status" value="1"/>
</dbReference>
<dbReference type="EMBL" id="JBHMBW010000023">
    <property type="protein sequence ID" value="MFB9626641.1"/>
    <property type="molecule type" value="Genomic_DNA"/>
</dbReference>
<accession>A0ABV5S4P7</accession>
<dbReference type="Proteomes" id="UP001589532">
    <property type="component" value="Unassembled WGS sequence"/>
</dbReference>
<dbReference type="InterPro" id="IPR004401">
    <property type="entry name" value="YbaB/EbfC"/>
</dbReference>
<evidence type="ECO:0000313" key="2">
    <source>
        <dbReference type="Proteomes" id="UP001589532"/>
    </source>
</evidence>
<comment type="caution">
    <text evidence="1">The sequence shown here is derived from an EMBL/GenBank/DDBJ whole genome shotgun (WGS) entry which is preliminary data.</text>
</comment>
<name>A0ABV5S4P7_9ACTN</name>
<dbReference type="InterPro" id="IPR036894">
    <property type="entry name" value="YbaB-like_sf"/>
</dbReference>
<proteinExistence type="predicted"/>
<reference evidence="1 2" key="1">
    <citation type="submission" date="2024-09" db="EMBL/GenBank/DDBJ databases">
        <authorList>
            <person name="Sun Q."/>
            <person name="Mori K."/>
        </authorList>
    </citation>
    <scope>NUCLEOTIDE SEQUENCE [LARGE SCALE GENOMIC DNA]</scope>
    <source>
        <strain evidence="1 2">JCM 3143</strain>
    </source>
</reference>
<organism evidence="1 2">
    <name type="scientific">Nonomuraea helvata</name>
    <dbReference type="NCBI Taxonomy" id="37484"/>
    <lineage>
        <taxon>Bacteria</taxon>
        <taxon>Bacillati</taxon>
        <taxon>Actinomycetota</taxon>
        <taxon>Actinomycetes</taxon>
        <taxon>Streptosporangiales</taxon>
        <taxon>Streptosporangiaceae</taxon>
        <taxon>Nonomuraea</taxon>
    </lineage>
</organism>
<sequence length="129" mass="13993">MPVPAPEQDAAFLAEYTKRCQEVIRDLHAAQTAIGQLEGRAESADGLVSATANGQGRVTGLNIDPRALRMNERELSRVVTAVLQTAQADATRQAQEIADEASRRADALPEPLDETFVRARGEQAIRDLI</sequence>
<gene>
    <name evidence="1" type="ORF">ACFFSA_26435</name>
</gene>
<evidence type="ECO:0000313" key="1">
    <source>
        <dbReference type="EMBL" id="MFB9626641.1"/>
    </source>
</evidence>